<comment type="caution">
    <text evidence="1">The sequence shown here is derived from an EMBL/GenBank/DDBJ whole genome shotgun (WGS) entry which is preliminary data.</text>
</comment>
<protein>
    <submittedName>
        <fullName evidence="1">Uncharacterized protein</fullName>
    </submittedName>
</protein>
<accession>A0A7K0DBN7</accession>
<dbReference type="EMBL" id="WEGK01000013">
    <property type="protein sequence ID" value="MQY22294.1"/>
    <property type="molecule type" value="Genomic_DNA"/>
</dbReference>
<dbReference type="Proteomes" id="UP000438448">
    <property type="component" value="Unassembled WGS sequence"/>
</dbReference>
<sequence>MPVCSGDSPRGTLCLYWNTVVTYREDLVLRAQELADILGKHLERYLSVPD</sequence>
<organism evidence="1 2">
    <name type="scientific">Nocardia macrotermitis</name>
    <dbReference type="NCBI Taxonomy" id="2585198"/>
    <lineage>
        <taxon>Bacteria</taxon>
        <taxon>Bacillati</taxon>
        <taxon>Actinomycetota</taxon>
        <taxon>Actinomycetes</taxon>
        <taxon>Mycobacteriales</taxon>
        <taxon>Nocardiaceae</taxon>
        <taxon>Nocardia</taxon>
    </lineage>
</organism>
<keyword evidence="2" id="KW-1185">Reference proteome</keyword>
<name>A0A7K0DBN7_9NOCA</name>
<proteinExistence type="predicted"/>
<gene>
    <name evidence="1" type="ORF">NRB20_54090</name>
</gene>
<evidence type="ECO:0000313" key="1">
    <source>
        <dbReference type="EMBL" id="MQY22294.1"/>
    </source>
</evidence>
<evidence type="ECO:0000313" key="2">
    <source>
        <dbReference type="Proteomes" id="UP000438448"/>
    </source>
</evidence>
<reference evidence="1 2" key="1">
    <citation type="submission" date="2019-10" db="EMBL/GenBank/DDBJ databases">
        <title>Nocardia macrotermitis sp. nov. and Nocardia aurantia sp. nov., isolated from the gut of fungus growing-termite Macrotermes natalensis.</title>
        <authorList>
            <person name="Benndorf R."/>
            <person name="Schwitalla J."/>
            <person name="Martin K."/>
            <person name="De Beer W."/>
            <person name="Kaster A.-K."/>
            <person name="Vollmers J."/>
            <person name="Poulsen M."/>
            <person name="Beemelmanns C."/>
        </authorList>
    </citation>
    <scope>NUCLEOTIDE SEQUENCE [LARGE SCALE GENOMIC DNA]</scope>
    <source>
        <strain evidence="1 2">RB20</strain>
    </source>
</reference>
<dbReference type="AlphaFoldDB" id="A0A7K0DBN7"/>